<dbReference type="RefSeq" id="WP_199037711.1">
    <property type="nucleotide sequence ID" value="NZ_JAELXS010000005.1"/>
</dbReference>
<protein>
    <submittedName>
        <fullName evidence="1">Uncharacterized protein</fullName>
    </submittedName>
</protein>
<evidence type="ECO:0000313" key="1">
    <source>
        <dbReference type="EMBL" id="MBJ6122235.1"/>
    </source>
</evidence>
<proteinExistence type="predicted"/>
<dbReference type="Proteomes" id="UP000640426">
    <property type="component" value="Unassembled WGS sequence"/>
</dbReference>
<dbReference type="EMBL" id="JAELXS010000005">
    <property type="protein sequence ID" value="MBJ6122235.1"/>
    <property type="molecule type" value="Genomic_DNA"/>
</dbReference>
<evidence type="ECO:0000313" key="2">
    <source>
        <dbReference type="Proteomes" id="UP000640426"/>
    </source>
</evidence>
<sequence>MSKYAPMDTQPPATPFNEDEASGHFFRLLGELHHSYTALEHELTCSVYVAVTRLVERDDAVVAMLGGQRMSPLKDTIKRLLRVTGAAIDRKAFVDSLFSHLGEIQFFRDRLTHFITVMSDYNPECWVNMNFTGIKEREKMEDIHFNLFALHAAACDLRALRFLVGAIFAYRIAGVDETLPTIPEWQFSPSMLVRDHPVIQETRRANSRGEAIPTNGS</sequence>
<keyword evidence="2" id="KW-1185">Reference proteome</keyword>
<organism evidence="1 2">
    <name type="scientific">Sphingomonas mollis</name>
    <dbReference type="NCBI Taxonomy" id="2795726"/>
    <lineage>
        <taxon>Bacteria</taxon>
        <taxon>Pseudomonadati</taxon>
        <taxon>Pseudomonadota</taxon>
        <taxon>Alphaproteobacteria</taxon>
        <taxon>Sphingomonadales</taxon>
        <taxon>Sphingomonadaceae</taxon>
        <taxon>Sphingomonas</taxon>
    </lineage>
</organism>
<gene>
    <name evidence="1" type="ORF">JAO74_10580</name>
</gene>
<name>A0ABS0XR26_9SPHN</name>
<comment type="caution">
    <text evidence="1">The sequence shown here is derived from an EMBL/GenBank/DDBJ whole genome shotgun (WGS) entry which is preliminary data.</text>
</comment>
<accession>A0ABS0XR26</accession>
<reference evidence="2" key="1">
    <citation type="submission" date="2020-12" db="EMBL/GenBank/DDBJ databases">
        <title>Hymenobacter sp.</title>
        <authorList>
            <person name="Kim M.K."/>
        </authorList>
    </citation>
    <scope>NUCLEOTIDE SEQUENCE [LARGE SCALE GENOMIC DNA]</scope>
    <source>
        <strain evidence="2">BT553</strain>
    </source>
</reference>